<dbReference type="EC" id="3.5.1.n3" evidence="7"/>
<feature type="domain" description="NodB homology" evidence="8">
    <location>
        <begin position="6"/>
        <end position="262"/>
    </location>
</feature>
<evidence type="ECO:0000313" key="10">
    <source>
        <dbReference type="Proteomes" id="UP000094936"/>
    </source>
</evidence>
<dbReference type="SUPFAM" id="SSF88713">
    <property type="entry name" value="Glycoside hydrolase/deacetylase"/>
    <property type="match status" value="1"/>
</dbReference>
<accession>A0A1C3E9D5</accession>
<dbReference type="AlphaFoldDB" id="A0A1C3E9D5"/>
<organism evidence="9 10">
    <name type="scientific">Veronia pacifica</name>
    <dbReference type="NCBI Taxonomy" id="1080227"/>
    <lineage>
        <taxon>Bacteria</taxon>
        <taxon>Pseudomonadati</taxon>
        <taxon>Pseudomonadota</taxon>
        <taxon>Gammaproteobacteria</taxon>
        <taxon>Vibrionales</taxon>
        <taxon>Vibrionaceae</taxon>
        <taxon>Veronia</taxon>
    </lineage>
</organism>
<dbReference type="GO" id="GO:0016020">
    <property type="term" value="C:membrane"/>
    <property type="evidence" value="ECO:0007669"/>
    <property type="project" value="GOC"/>
</dbReference>
<dbReference type="GO" id="GO:0009245">
    <property type="term" value="P:lipid A biosynthetic process"/>
    <property type="evidence" value="ECO:0007669"/>
    <property type="project" value="UniProtKB-UniRule"/>
</dbReference>
<dbReference type="GO" id="GO:0046677">
    <property type="term" value="P:response to antibiotic"/>
    <property type="evidence" value="ECO:0007669"/>
    <property type="project" value="UniProtKB-KW"/>
</dbReference>
<dbReference type="HAMAP" id="MF_01870">
    <property type="entry name" value="ArnD"/>
    <property type="match status" value="1"/>
</dbReference>
<keyword evidence="4 7" id="KW-0448">Lipopolysaccharide biosynthesis</keyword>
<protein>
    <recommendedName>
        <fullName evidence="7">Probable 4-deoxy-4-formamido-L-arabinose-phosphoundecaprenol deformylase ArnD</fullName>
        <ecNumber evidence="7">3.5.1.n3</ecNumber>
    </recommendedName>
</protein>
<evidence type="ECO:0000259" key="8">
    <source>
        <dbReference type="PROSITE" id="PS51677"/>
    </source>
</evidence>
<evidence type="ECO:0000256" key="2">
    <source>
        <dbReference type="ARBA" id="ARBA00022556"/>
    </source>
</evidence>
<dbReference type="RefSeq" id="WP_068905428.1">
    <property type="nucleotide sequence ID" value="NZ_JBHUIF010000015.1"/>
</dbReference>
<dbReference type="GO" id="GO:0009103">
    <property type="term" value="P:lipopolysaccharide biosynthetic process"/>
    <property type="evidence" value="ECO:0007669"/>
    <property type="project" value="UniProtKB-UniRule"/>
</dbReference>
<comment type="similarity">
    <text evidence="7">Belongs to the polysaccharide deacetylase family. ArnD deformylase subfamily.</text>
</comment>
<keyword evidence="6 7" id="KW-0046">Antibiotic resistance</keyword>
<evidence type="ECO:0000256" key="1">
    <source>
        <dbReference type="ARBA" id="ARBA00022516"/>
    </source>
</evidence>
<dbReference type="NCBIfam" id="NF011923">
    <property type="entry name" value="PRK15394.1"/>
    <property type="match status" value="1"/>
</dbReference>
<evidence type="ECO:0000256" key="5">
    <source>
        <dbReference type="ARBA" id="ARBA00023098"/>
    </source>
</evidence>
<keyword evidence="10" id="KW-1185">Reference proteome</keyword>
<dbReference type="InterPro" id="IPR023557">
    <property type="entry name" value="ArnD"/>
</dbReference>
<dbReference type="UniPathway" id="UPA00036">
    <property type="reaction ID" value="UER00496"/>
</dbReference>
<evidence type="ECO:0000256" key="6">
    <source>
        <dbReference type="ARBA" id="ARBA00023251"/>
    </source>
</evidence>
<dbReference type="OrthoDB" id="5589314at2"/>
<comment type="catalytic activity">
    <reaction evidence="7">
        <text>4-deoxy-4-formamido-alpha-L-arabinopyranosyl di-trans,octa-cis-undecaprenyl phosphate + H2O = 4-amino-4-deoxy-alpha-L-arabinopyranosyl di-trans,octa-cis-undecaprenyl phosphate + formate</text>
        <dbReference type="Rhea" id="RHEA:27734"/>
        <dbReference type="ChEBI" id="CHEBI:15377"/>
        <dbReference type="ChEBI" id="CHEBI:15740"/>
        <dbReference type="ChEBI" id="CHEBI:58909"/>
        <dbReference type="ChEBI" id="CHEBI:60463"/>
        <dbReference type="EC" id="3.5.1.n3"/>
    </reaction>
</comment>
<evidence type="ECO:0000313" key="9">
    <source>
        <dbReference type="EMBL" id="ODA29831.1"/>
    </source>
</evidence>
<dbReference type="InterPro" id="IPR002509">
    <property type="entry name" value="NODB_dom"/>
</dbReference>
<dbReference type="PANTHER" id="PTHR10587">
    <property type="entry name" value="GLYCOSYL TRANSFERASE-RELATED"/>
    <property type="match status" value="1"/>
</dbReference>
<dbReference type="Pfam" id="PF01522">
    <property type="entry name" value="Polysacc_deac_1"/>
    <property type="match status" value="1"/>
</dbReference>
<dbReference type="InterPro" id="IPR050248">
    <property type="entry name" value="Polysacc_deacetylase_ArnD"/>
</dbReference>
<dbReference type="PANTHER" id="PTHR10587:SF137">
    <property type="entry name" value="4-DEOXY-4-FORMAMIDO-L-ARABINOSE-PHOSPHOUNDECAPRENOL DEFORMYLASE ARND-RELATED"/>
    <property type="match status" value="1"/>
</dbReference>
<dbReference type="UniPathway" id="UPA00030"/>
<comment type="caution">
    <text evidence="9">The sequence shown here is derived from an EMBL/GenBank/DDBJ whole genome shotgun (WGS) entry which is preliminary data.</text>
</comment>
<evidence type="ECO:0000256" key="7">
    <source>
        <dbReference type="HAMAP-Rule" id="MF_01870"/>
    </source>
</evidence>
<comment type="pathway">
    <text evidence="7">Glycolipid biosynthesis; 4-amino-4-deoxy-alpha-L-arabinose undecaprenyl phosphate biosynthesis; 4-amino-4-deoxy-alpha-L-arabinose undecaprenyl phosphate from UDP-4-deoxy-4-formamido-beta-L-arabinose and undecaprenyl phosphate: step 2/2.</text>
</comment>
<keyword evidence="1 7" id="KW-0444">Lipid biosynthesis</keyword>
<comment type="pathway">
    <text evidence="7">Bacterial outer membrane biogenesis; lipopolysaccharide biosynthesis.</text>
</comment>
<dbReference type="GO" id="GO:0036108">
    <property type="term" value="P:4-amino-4-deoxy-alpha-L-arabinopyranosyl undecaprenyl phosphate biosynthetic process"/>
    <property type="evidence" value="ECO:0007669"/>
    <property type="project" value="UniProtKB-UniRule"/>
</dbReference>
<keyword evidence="2 7" id="KW-0441">Lipid A biosynthesis</keyword>
<dbReference type="EMBL" id="LYBM01000062">
    <property type="protein sequence ID" value="ODA29831.1"/>
    <property type="molecule type" value="Genomic_DNA"/>
</dbReference>
<name>A0A1C3E9D5_9GAMM</name>
<dbReference type="PROSITE" id="PS51677">
    <property type="entry name" value="NODB"/>
    <property type="match status" value="1"/>
</dbReference>
<dbReference type="STRING" id="1080227.A8L45_21575"/>
<gene>
    <name evidence="7" type="primary">arnD</name>
    <name evidence="9" type="ORF">A8L45_21575</name>
</gene>
<evidence type="ECO:0000256" key="4">
    <source>
        <dbReference type="ARBA" id="ARBA00022985"/>
    </source>
</evidence>
<reference evidence="9 10" key="1">
    <citation type="submission" date="2016-05" db="EMBL/GenBank/DDBJ databases">
        <title>Genomic Taxonomy of the Vibrionaceae.</title>
        <authorList>
            <person name="Gomez-Gil B."/>
            <person name="Enciso-Ibarra J."/>
        </authorList>
    </citation>
    <scope>NUCLEOTIDE SEQUENCE [LARGE SCALE GENOMIC DNA]</scope>
    <source>
        <strain evidence="9 10">CAIM 1920</strain>
    </source>
</reference>
<evidence type="ECO:0000256" key="3">
    <source>
        <dbReference type="ARBA" id="ARBA00022801"/>
    </source>
</evidence>
<dbReference type="Gene3D" id="3.20.20.370">
    <property type="entry name" value="Glycoside hydrolase/deacetylase"/>
    <property type="match status" value="1"/>
</dbReference>
<dbReference type="Proteomes" id="UP000094936">
    <property type="component" value="Unassembled WGS sequence"/>
</dbReference>
<dbReference type="GO" id="GO:0016811">
    <property type="term" value="F:hydrolase activity, acting on carbon-nitrogen (but not peptide) bonds, in linear amides"/>
    <property type="evidence" value="ECO:0007669"/>
    <property type="project" value="UniProtKB-UniRule"/>
</dbReference>
<sequence length="299" mass="33763">MHNEPTKVGLRIDVDTYRGTRKGVPELLKILSRQKVKASFFFTVGPDNMGRHLWRLLRPAFLRKMLRSNASSLYGYDILLKGTLWPGPNIGVKLGYLMAQSQQEGHEIGLHAWDHHKWQTKIETMPPTELRQEMTKGYRFLSDLLGEGAVTCSAVAGWRCNEDTLSEKEAFSFKYNSDCRGQSIFIPQGLSTPQIPVTLPTYDEVIGQGGITDSNYNQLILDNIKPGRLNVYTIHAEAEGIVCARQFEQLIVLAKERNIFFVPLSELLPDSLDDLPNDTITNIETEGREGWLSHQTSSI</sequence>
<keyword evidence="3 7" id="KW-0378">Hydrolase</keyword>
<dbReference type="InterPro" id="IPR011330">
    <property type="entry name" value="Glyco_hydro/deAcase_b/a-brl"/>
</dbReference>
<keyword evidence="5 7" id="KW-0443">Lipid metabolism</keyword>
<comment type="function">
    <text evidence="7">Catalyzes the deformylation of 4-deoxy-4-formamido-L-arabinose-phosphoundecaprenol to 4-amino-4-deoxy-L-arabinose-phosphoundecaprenol. The modified arabinose is attached to lipid A and is required for resistance to polymyxin and cationic antimicrobial peptides.</text>
</comment>
<proteinExistence type="inferred from homology"/>